<dbReference type="Pfam" id="PF03775">
    <property type="entry name" value="MinC_C"/>
    <property type="match status" value="1"/>
</dbReference>
<name>A0A3D8I2Y9_9HELI</name>
<evidence type="ECO:0000313" key="3">
    <source>
        <dbReference type="Proteomes" id="UP000256599"/>
    </source>
</evidence>
<dbReference type="OrthoDB" id="5323841at2"/>
<dbReference type="Gene3D" id="2.160.20.70">
    <property type="match status" value="1"/>
</dbReference>
<evidence type="ECO:0000313" key="2">
    <source>
        <dbReference type="EMBL" id="RDU59445.1"/>
    </source>
</evidence>
<feature type="domain" description="Septum formation inhibitor MinC C-terminal" evidence="1">
    <location>
        <begin position="95"/>
        <end position="162"/>
    </location>
</feature>
<dbReference type="GO" id="GO:0000902">
    <property type="term" value="P:cell morphogenesis"/>
    <property type="evidence" value="ECO:0007669"/>
    <property type="project" value="InterPro"/>
</dbReference>
<sequence length="193" mass="21765">MIKTRQRTMRVLEFEGNVDIQECKEFVSKHLPLLQNHVFAFQAEISQELIDFLQEQGLSVAVIHNGVLAIQEVKKEPKTPPPAPDPSCVNTLWLHRVVRSGEEICTDGDMVIESRINSGARIICGGNLFLFGECYGHIEGNGDFIICRKIFAPALLFQGMIIDRDVLHKINQSSALFKMIFKEGDNILTKDIQ</sequence>
<gene>
    <name evidence="2" type="ORF">CQA63_06725</name>
</gene>
<protein>
    <submittedName>
        <fullName evidence="2">Septum site-determining protein MinC</fullName>
    </submittedName>
</protein>
<dbReference type="Proteomes" id="UP000256599">
    <property type="component" value="Unassembled WGS sequence"/>
</dbReference>
<proteinExistence type="predicted"/>
<dbReference type="SUPFAM" id="SSF63848">
    <property type="entry name" value="Cell-division inhibitor MinC, C-terminal domain"/>
    <property type="match status" value="1"/>
</dbReference>
<dbReference type="AlphaFoldDB" id="A0A3D8I2Y9"/>
<organism evidence="2 3">
    <name type="scientific">Helicobacter marmotae</name>
    <dbReference type="NCBI Taxonomy" id="152490"/>
    <lineage>
        <taxon>Bacteria</taxon>
        <taxon>Pseudomonadati</taxon>
        <taxon>Campylobacterota</taxon>
        <taxon>Epsilonproteobacteria</taxon>
        <taxon>Campylobacterales</taxon>
        <taxon>Helicobacteraceae</taxon>
        <taxon>Helicobacter</taxon>
    </lineage>
</organism>
<dbReference type="InterPro" id="IPR036145">
    <property type="entry name" value="MinC_C_sf"/>
</dbReference>
<comment type="caution">
    <text evidence="2">The sequence shown here is derived from an EMBL/GenBank/DDBJ whole genome shotgun (WGS) entry which is preliminary data.</text>
</comment>
<dbReference type="EMBL" id="NXLR01000012">
    <property type="protein sequence ID" value="RDU59445.1"/>
    <property type="molecule type" value="Genomic_DNA"/>
</dbReference>
<reference evidence="2 3" key="1">
    <citation type="submission" date="2018-04" db="EMBL/GenBank/DDBJ databases">
        <title>Novel Campyloabacter and Helicobacter Species and Strains.</title>
        <authorList>
            <person name="Mannion A.J."/>
            <person name="Shen Z."/>
            <person name="Fox J.G."/>
        </authorList>
    </citation>
    <scope>NUCLEOTIDE SEQUENCE [LARGE SCALE GENOMIC DNA]</scope>
    <source>
        <strain evidence="2 3">MIT 98-6070</strain>
    </source>
</reference>
<dbReference type="RefSeq" id="WP_104699635.1">
    <property type="nucleotide sequence ID" value="NZ_FZPP01000010.1"/>
</dbReference>
<dbReference type="InterPro" id="IPR016098">
    <property type="entry name" value="CAP/MinC_C"/>
</dbReference>
<keyword evidence="3" id="KW-1185">Reference proteome</keyword>
<dbReference type="InterPro" id="IPR005526">
    <property type="entry name" value="Septum_form_inhib_MinC_C"/>
</dbReference>
<evidence type="ECO:0000259" key="1">
    <source>
        <dbReference type="Pfam" id="PF03775"/>
    </source>
</evidence>
<accession>A0A3D8I2Y9</accession>